<organism evidence="2 3">
    <name type="scientific">Tegillarca granosa</name>
    <name type="common">Malaysian cockle</name>
    <name type="synonym">Anadara granosa</name>
    <dbReference type="NCBI Taxonomy" id="220873"/>
    <lineage>
        <taxon>Eukaryota</taxon>
        <taxon>Metazoa</taxon>
        <taxon>Spiralia</taxon>
        <taxon>Lophotrochozoa</taxon>
        <taxon>Mollusca</taxon>
        <taxon>Bivalvia</taxon>
        <taxon>Autobranchia</taxon>
        <taxon>Pteriomorphia</taxon>
        <taxon>Arcoida</taxon>
        <taxon>Arcoidea</taxon>
        <taxon>Arcidae</taxon>
        <taxon>Tegillarca</taxon>
    </lineage>
</organism>
<dbReference type="SUPFAM" id="SSF52129">
    <property type="entry name" value="Caspase-like"/>
    <property type="match status" value="1"/>
</dbReference>
<dbReference type="InterPro" id="IPR002138">
    <property type="entry name" value="Pept_C14_p10"/>
</dbReference>
<dbReference type="PROSITE" id="PS50207">
    <property type="entry name" value="CASPASE_P10"/>
    <property type="match status" value="1"/>
</dbReference>
<accession>A0ABQ9E5P6</accession>
<proteinExistence type="predicted"/>
<protein>
    <recommendedName>
        <fullName evidence="1">Caspase family p10 domain-containing protein</fullName>
    </recommendedName>
</protein>
<dbReference type="EMBL" id="JARBDR010000919">
    <property type="protein sequence ID" value="KAJ8300607.1"/>
    <property type="molecule type" value="Genomic_DNA"/>
</dbReference>
<feature type="non-terminal residue" evidence="2">
    <location>
        <position position="1"/>
    </location>
</feature>
<reference evidence="2 3" key="1">
    <citation type="submission" date="2022-12" db="EMBL/GenBank/DDBJ databases">
        <title>Chromosome-level genome of Tegillarca granosa.</title>
        <authorList>
            <person name="Kim J."/>
        </authorList>
    </citation>
    <scope>NUCLEOTIDE SEQUENCE [LARGE SCALE GENOMIC DNA]</scope>
    <source>
        <strain evidence="2">Teg-2019</strain>
        <tissue evidence="2">Adductor muscle</tissue>
    </source>
</reference>
<dbReference type="Gene3D" id="3.30.70.1470">
    <property type="entry name" value="Caspase-like"/>
    <property type="match status" value="1"/>
</dbReference>
<dbReference type="InterPro" id="IPR029030">
    <property type="entry name" value="Caspase-like_dom_sf"/>
</dbReference>
<evidence type="ECO:0000313" key="2">
    <source>
        <dbReference type="EMBL" id="KAJ8300607.1"/>
    </source>
</evidence>
<keyword evidence="3" id="KW-1185">Reference proteome</keyword>
<sequence length="71" mass="8257">TKAFRRDNHVGAWFIDAFIEVCRGSYEEDHLEEMLISVREKVAYGKHYRTSAGGLSNAYFSSLSFHLEINW</sequence>
<gene>
    <name evidence="2" type="ORF">KUTeg_022126</name>
</gene>
<evidence type="ECO:0000259" key="1">
    <source>
        <dbReference type="PROSITE" id="PS50207"/>
    </source>
</evidence>
<name>A0ABQ9E5P6_TEGGR</name>
<dbReference type="Proteomes" id="UP001217089">
    <property type="component" value="Unassembled WGS sequence"/>
</dbReference>
<comment type="caution">
    <text evidence="2">The sequence shown here is derived from an EMBL/GenBank/DDBJ whole genome shotgun (WGS) entry which is preliminary data.</text>
</comment>
<feature type="domain" description="Caspase family p10" evidence="1">
    <location>
        <begin position="6"/>
        <end position="45"/>
    </location>
</feature>
<evidence type="ECO:0000313" key="3">
    <source>
        <dbReference type="Proteomes" id="UP001217089"/>
    </source>
</evidence>